<dbReference type="SUPFAM" id="SSF52266">
    <property type="entry name" value="SGNH hydrolase"/>
    <property type="match status" value="1"/>
</dbReference>
<reference evidence="3" key="1">
    <citation type="journal article" date="2019" name="Int. J. Syst. Evol. Microbiol.">
        <title>The Global Catalogue of Microorganisms (GCM) 10K type strain sequencing project: providing services to taxonomists for standard genome sequencing and annotation.</title>
        <authorList>
            <consortium name="The Broad Institute Genomics Platform"/>
            <consortium name="The Broad Institute Genome Sequencing Center for Infectious Disease"/>
            <person name="Wu L."/>
            <person name="Ma J."/>
        </authorList>
    </citation>
    <scope>NUCLEOTIDE SEQUENCE [LARGE SCALE GENOMIC DNA]</scope>
    <source>
        <strain evidence="3">CGMCC 1.12477</strain>
    </source>
</reference>
<dbReference type="InterPro" id="IPR036514">
    <property type="entry name" value="SGNH_hydro_sf"/>
</dbReference>
<dbReference type="Proteomes" id="UP001597351">
    <property type="component" value="Unassembled WGS sequence"/>
</dbReference>
<keyword evidence="2" id="KW-0378">Hydrolase</keyword>
<organism evidence="2 3">
    <name type="scientific">Nocardioides aestuarii</name>
    <dbReference type="NCBI Taxonomy" id="252231"/>
    <lineage>
        <taxon>Bacteria</taxon>
        <taxon>Bacillati</taxon>
        <taxon>Actinomycetota</taxon>
        <taxon>Actinomycetes</taxon>
        <taxon>Propionibacteriales</taxon>
        <taxon>Nocardioidaceae</taxon>
        <taxon>Nocardioides</taxon>
    </lineage>
</organism>
<sequence>MITTPLTTDLVRGVAELEPTPRGLRLHRLPTTARAQTTDGQLHQSEGQPAGVRLEFHTSARRVELDLVPTKRVYPGAPPRPDGVHEIVVDGAVLHRRTADGGDTVTIDLATQTARRSQGEATTLTVELPEGGHDVEWWLPHDEETELVALRSDAPVTALPRSRPVWLHHGSSISHGSNATTPTGTWPAVAARLAGLDLVNLGLGGSALLDPFVARTMRDTPADVVSLKLGINLVNQDLLRVRALGPAVHGFLDTIRDGHPDAPLLLVTPIHCAIHEDTPGPTAFDPASLATGRLRFVAAGDPTEVASGKLTLRVVREVLAEVVDSRGDGRLVLVDGLSLYGADDAARLPMPDDLHPDPATHRLIGERFAELALAPLA</sequence>
<gene>
    <name evidence="2" type="ORF">ACFSDE_03830</name>
</gene>
<dbReference type="GO" id="GO:0016787">
    <property type="term" value="F:hydrolase activity"/>
    <property type="evidence" value="ECO:0007669"/>
    <property type="project" value="UniProtKB-KW"/>
</dbReference>
<feature type="domain" description="SGNH hydrolase-type esterase" evidence="1">
    <location>
        <begin position="169"/>
        <end position="269"/>
    </location>
</feature>
<keyword evidence="3" id="KW-1185">Reference proteome</keyword>
<comment type="caution">
    <text evidence="2">The sequence shown here is derived from an EMBL/GenBank/DDBJ whole genome shotgun (WGS) entry which is preliminary data.</text>
</comment>
<evidence type="ECO:0000259" key="1">
    <source>
        <dbReference type="Pfam" id="PF14606"/>
    </source>
</evidence>
<dbReference type="Gene3D" id="2.60.120.260">
    <property type="entry name" value="Galactose-binding domain-like"/>
    <property type="match status" value="1"/>
</dbReference>
<dbReference type="EMBL" id="JBHUGD010000001">
    <property type="protein sequence ID" value="MFD1945907.1"/>
    <property type="molecule type" value="Genomic_DNA"/>
</dbReference>
<dbReference type="Gene3D" id="3.40.50.1110">
    <property type="entry name" value="SGNH hydrolase"/>
    <property type="match status" value="1"/>
</dbReference>
<dbReference type="InterPro" id="IPR013830">
    <property type="entry name" value="SGNH_hydro"/>
</dbReference>
<name>A0ABW4TK88_9ACTN</name>
<dbReference type="Pfam" id="PF14606">
    <property type="entry name" value="Lipase_GDSL_3"/>
    <property type="match status" value="1"/>
</dbReference>
<evidence type="ECO:0000313" key="3">
    <source>
        <dbReference type="Proteomes" id="UP001597351"/>
    </source>
</evidence>
<accession>A0ABW4TK88</accession>
<proteinExistence type="predicted"/>
<dbReference type="RefSeq" id="WP_343915180.1">
    <property type="nucleotide sequence ID" value="NZ_BAAAJT010000002.1"/>
</dbReference>
<protein>
    <submittedName>
        <fullName evidence="2">SGNH/GDSL hydrolase family protein</fullName>
    </submittedName>
</protein>
<evidence type="ECO:0000313" key="2">
    <source>
        <dbReference type="EMBL" id="MFD1945907.1"/>
    </source>
</evidence>